<protein>
    <submittedName>
        <fullName evidence="1">Response regulator</fullName>
    </submittedName>
</protein>
<dbReference type="Proteomes" id="UP001171299">
    <property type="component" value="Unassembled WGS sequence"/>
</dbReference>
<name>A0ABT8XPS2_9GAMM</name>
<sequence length="32" mass="3894">MIYAILVVAAGLFFYSSLKCWQHYRHRHLRGR</sequence>
<keyword evidence="2" id="KW-1185">Reference proteome</keyword>
<proteinExistence type="predicted"/>
<comment type="caution">
    <text evidence="1">The sequence shown here is derived from an EMBL/GenBank/DDBJ whole genome shotgun (WGS) entry which is preliminary data.</text>
</comment>
<organism evidence="1 2">
    <name type="scientific">Pantoea phytobeneficialis</name>
    <dbReference type="NCBI Taxonomy" id="2052056"/>
    <lineage>
        <taxon>Bacteria</taxon>
        <taxon>Pseudomonadati</taxon>
        <taxon>Pseudomonadota</taxon>
        <taxon>Gammaproteobacteria</taxon>
        <taxon>Enterobacterales</taxon>
        <taxon>Erwiniaceae</taxon>
        <taxon>Pantoea</taxon>
    </lineage>
</organism>
<dbReference type="EMBL" id="JAUOOM010000001">
    <property type="protein sequence ID" value="MDO6405152.1"/>
    <property type="molecule type" value="Genomic_DNA"/>
</dbReference>
<evidence type="ECO:0000313" key="1">
    <source>
        <dbReference type="EMBL" id="MDO6405152.1"/>
    </source>
</evidence>
<accession>A0ABT8XPS2</accession>
<gene>
    <name evidence="1" type="ORF">Q3404_01065</name>
</gene>
<reference evidence="1" key="1">
    <citation type="submission" date="2023-07" db="EMBL/GenBank/DDBJ databases">
        <title>The extreme plant-growth-promoting properties of Pantoea phytobeneficialis PF55 revealed by functional and genomic analysis.</title>
        <authorList>
            <person name="Nascimento F.X."/>
            <person name="Marcio R.J."/>
        </authorList>
    </citation>
    <scope>NUCLEOTIDE SEQUENCE</scope>
    <source>
        <strain evidence="1">PF55</strain>
    </source>
</reference>
<evidence type="ECO:0000313" key="2">
    <source>
        <dbReference type="Proteomes" id="UP001171299"/>
    </source>
</evidence>